<dbReference type="EMBL" id="KP972596">
    <property type="protein sequence ID" value="AJZ73108.1"/>
    <property type="molecule type" value="Genomic_DNA"/>
</dbReference>
<protein>
    <submittedName>
        <fullName evidence="1">Lef-8</fullName>
    </submittedName>
</protein>
<gene>
    <name evidence="1" type="primary">lef-8</name>
</gene>
<organism evidence="1">
    <name type="scientific">Venturia canescens</name>
    <dbReference type="NCBI Taxonomy" id="32260"/>
    <lineage>
        <taxon>Eukaryota</taxon>
        <taxon>Metazoa</taxon>
        <taxon>Ecdysozoa</taxon>
        <taxon>Arthropoda</taxon>
        <taxon>Hexapoda</taxon>
        <taxon>Insecta</taxon>
        <taxon>Pterygota</taxon>
        <taxon>Neoptera</taxon>
        <taxon>Endopterygota</taxon>
        <taxon>Hymenoptera</taxon>
        <taxon>Apocrita</taxon>
        <taxon>Ichneumonoidea</taxon>
        <taxon>Ichneumonidae</taxon>
        <taxon>Campopleginae</taxon>
        <taxon>Dusona group</taxon>
        <taxon>Venturia</taxon>
    </lineage>
</organism>
<dbReference type="AlphaFoldDB" id="A0A0U1ZI36"/>
<proteinExistence type="predicted"/>
<dbReference type="OrthoDB" id="6624234at2759"/>
<sequence length="890" mass="100949">MVCFEAYLLCSYNLQIGKIVLMNCKCYNIYREESTFIESVINLRQSYMACICYESQKRKRVGHKTVPIMLGSYLDYRIRGAQAVERSRAQWGAVILRGMLKIYTSFSTFDALSMHVRQTHEAKSIEWFTYIGNEGVALKYSNKVVEWTYRYETQNNLSSNAWIELINQANPFIKRRILATEYIQMFDDVLKYPYDMNDLKNRQFINGVSIMRKYIDYELAKRDKKKGVGCMKMAHAFETGALYIVLSKKNTYETEEWCKNYPQNYDNTLHEGRSNKTVHFLQNVTRASNDAVRNSKALTFPSDAFGFLCLLNTKDLKSAGEQNVLADFVIMTEESDPTELYEYLRRVTSEPSSITAGRSTEHHLIINGFITDCRKDWTFEDFKRLKRTLRHVTLKFYQPYIIFSTKASIPIKYSHEHDIYVSPAEVGEYNVTFPESSMISVTAKELVPVGITKTPASKSTVAINNIKGSVANLTSNFHKSLMRMSLGTTCYMENNSEIISAIADSAVISRDNDTRHFQQAFSQLEKTFGLTTCNATSQQHDPIVGGAMRSFLKMYVLDDLLIENKGSHGTPYVRERNTESSPLVSSYMTMLLGPKNYPPPSVWNLRLWAMFGNSNGACVEDGVVLDRKTVDAMPKIYYNACITVDFTLKTTRQARSPVFVAVDDKDECARDETLVGCLISEHEALVKNSKHCKIVFGKIGNHYYYLLHFLPKQNNTYAGLQVRHVLHGKVITVIITGVHETRVCVGTKVANSFGQKNVCSKLADLSGYWGITRDGRKVHAQIMYSVVSIVGRVASGQLYCMLTSPDLAIGPNKEILAPVDLVIHALHPYTNIKIFDVKVDTLTNINGFDSQVLVNTSLALRSKRIFGKVLQVIGLHGYSVTVDSTHFARR</sequence>
<evidence type="ECO:0000313" key="1">
    <source>
        <dbReference type="EMBL" id="AJZ73108.1"/>
    </source>
</evidence>
<reference evidence="1" key="1">
    <citation type="journal article" date="2015" name="Sci. Adv.">
        <title>Recurrent DNA virus domestication leading to different parasite virulence strategies.</title>
        <authorList>
            <person name="Pichon A."/>
            <person name="Bezier A."/>
            <person name="Urbach S."/>
            <person name="Aury J.M."/>
            <person name="Jouan V."/>
            <person name="Ravallec M."/>
            <person name="Guy J."/>
            <person name="Cousserans F."/>
            <person name="Theze J."/>
            <person name="Gauthier J."/>
            <person name="Demettre E."/>
            <person name="Schmieder S."/>
            <person name="Wurmser F."/>
            <person name="Sibut V."/>
            <person name="Poirie M."/>
            <person name="Colinet D."/>
            <person name="da Silva C."/>
            <person name="Couloux A."/>
            <person name="Barbe V."/>
            <person name="Drezen J.M."/>
            <person name="Volkoff A.N."/>
        </authorList>
    </citation>
    <scope>NUCLEOTIDE SEQUENCE</scope>
</reference>
<accession>A0A0U1ZI36</accession>
<name>A0A0U1ZI36_9HYME</name>